<dbReference type="RefSeq" id="WP_126587328.1">
    <property type="nucleotide sequence ID" value="NZ_JAAQWG010000081.1"/>
</dbReference>
<accession>A0A7Y1FCW9</accession>
<evidence type="ECO:0000313" key="2">
    <source>
        <dbReference type="Proteomes" id="UP000537729"/>
    </source>
</evidence>
<name>A0A7Y1FCW9_PSEVE</name>
<proteinExistence type="predicted"/>
<reference evidence="1 2" key="1">
    <citation type="journal article" date="2020" name="Front. Microbiol.">
        <title>Genetic Organization of the aprX-lipA2 Operon Affects the Proteolytic Potential of Pseudomonas Species in Milk.</title>
        <authorList>
            <person name="Maier C."/>
            <person name="Huptas C."/>
            <person name="von Neubeck M."/>
            <person name="Scherer S."/>
            <person name="Wenning M."/>
            <person name="Lucking G."/>
        </authorList>
    </citation>
    <scope>NUCLEOTIDE SEQUENCE [LARGE SCALE GENOMIC DNA]</scope>
    <source>
        <strain evidence="1 2">DSM 16272</strain>
    </source>
</reference>
<sequence length="312" mass="34655">MEQLQYDLITYLTSVKMSSKIRVMVEGRDDKAHVSNVIARLCSGVKFKVDVAADIKGICQQTGKNNRAKIEKAHELIKDTGHHKRLLFLCDREARGFAVNDCVRDEINGHYVDGQLSWTAGHSIENYFLNSNFIESGLRYLTPSAFKDKAIALFVQTFPSAIKMIATSTLAAYQMKSVSYPCGAIGWKNVRLDGAGNIRVEFSTIQNPLIKKFEEAFLQFESCIDLSDLDVCVKLCRGHTAIVLLKRVFAACLCFVMTSAGDESAVNEANIFDSINEKLISNVLSEEWMKEIDRGGIDYPIALVDAIGSMSA</sequence>
<gene>
    <name evidence="1" type="ORF">HBO38_32860</name>
</gene>
<dbReference type="Proteomes" id="UP000537729">
    <property type="component" value="Unassembled WGS sequence"/>
</dbReference>
<protein>
    <submittedName>
        <fullName evidence="1">DUF4435 domain-containing protein</fullName>
    </submittedName>
</protein>
<organism evidence="1 2">
    <name type="scientific">Pseudomonas veronii</name>
    <dbReference type="NCBI Taxonomy" id="76761"/>
    <lineage>
        <taxon>Bacteria</taxon>
        <taxon>Pseudomonadati</taxon>
        <taxon>Pseudomonadota</taxon>
        <taxon>Gammaproteobacteria</taxon>
        <taxon>Pseudomonadales</taxon>
        <taxon>Pseudomonadaceae</taxon>
        <taxon>Pseudomonas</taxon>
    </lineage>
</organism>
<comment type="caution">
    <text evidence="1">The sequence shown here is derived from an EMBL/GenBank/DDBJ whole genome shotgun (WGS) entry which is preliminary data.</text>
</comment>
<dbReference type="EMBL" id="JAAQWG010000081">
    <property type="protein sequence ID" value="NMY13149.1"/>
    <property type="molecule type" value="Genomic_DNA"/>
</dbReference>
<evidence type="ECO:0000313" key="1">
    <source>
        <dbReference type="EMBL" id="NMY13149.1"/>
    </source>
</evidence>
<dbReference type="AlphaFoldDB" id="A0A7Y1FCW9"/>